<name>A0A9D1NBR3_9FIRM</name>
<protein>
    <submittedName>
        <fullName evidence="2">P1 family peptidase</fullName>
    </submittedName>
</protein>
<dbReference type="SUPFAM" id="SSF56266">
    <property type="entry name" value="DmpA/ArgJ-like"/>
    <property type="match status" value="1"/>
</dbReference>
<dbReference type="Gene3D" id="3.60.70.12">
    <property type="entry name" value="L-amino peptidase D-ALA esterase/amidase"/>
    <property type="match status" value="1"/>
</dbReference>
<organism evidence="2 3">
    <name type="scientific">Candidatus Stercoripulliclostridium merdipullorum</name>
    <dbReference type="NCBI Taxonomy" id="2840952"/>
    <lineage>
        <taxon>Bacteria</taxon>
        <taxon>Bacillati</taxon>
        <taxon>Bacillota</taxon>
        <taxon>Clostridia</taxon>
        <taxon>Eubacteriales</taxon>
        <taxon>Candidatus Stercoripulliclostridium</taxon>
    </lineage>
</organism>
<evidence type="ECO:0000313" key="3">
    <source>
        <dbReference type="Proteomes" id="UP000886891"/>
    </source>
</evidence>
<evidence type="ECO:0000313" key="2">
    <source>
        <dbReference type="EMBL" id="HIU99655.1"/>
    </source>
</evidence>
<accession>A0A9D1NBR3</accession>
<gene>
    <name evidence="2" type="ORF">IAB14_00910</name>
</gene>
<dbReference type="GO" id="GO:0004177">
    <property type="term" value="F:aminopeptidase activity"/>
    <property type="evidence" value="ECO:0007669"/>
    <property type="project" value="TreeGrafter"/>
</dbReference>
<reference evidence="2" key="2">
    <citation type="journal article" date="2021" name="PeerJ">
        <title>Extensive microbial diversity within the chicken gut microbiome revealed by metagenomics and culture.</title>
        <authorList>
            <person name="Gilroy R."/>
            <person name="Ravi A."/>
            <person name="Getino M."/>
            <person name="Pursley I."/>
            <person name="Horton D.L."/>
            <person name="Alikhan N.F."/>
            <person name="Baker D."/>
            <person name="Gharbi K."/>
            <person name="Hall N."/>
            <person name="Watson M."/>
            <person name="Adriaenssens E.M."/>
            <person name="Foster-Nyarko E."/>
            <person name="Jarju S."/>
            <person name="Secka A."/>
            <person name="Antonio M."/>
            <person name="Oren A."/>
            <person name="Chaudhuri R.R."/>
            <person name="La Ragione R."/>
            <person name="Hildebrand F."/>
            <person name="Pallen M.J."/>
        </authorList>
    </citation>
    <scope>NUCLEOTIDE SEQUENCE</scope>
    <source>
        <strain evidence="2">23406</strain>
    </source>
</reference>
<dbReference type="Proteomes" id="UP000886891">
    <property type="component" value="Unassembled WGS sequence"/>
</dbReference>
<dbReference type="Pfam" id="PF03576">
    <property type="entry name" value="Peptidase_S58"/>
    <property type="match status" value="1"/>
</dbReference>
<comment type="similarity">
    <text evidence="1">Belongs to the peptidase S58 family.</text>
</comment>
<dbReference type="EMBL" id="DVOH01000011">
    <property type="protein sequence ID" value="HIU99655.1"/>
    <property type="molecule type" value="Genomic_DNA"/>
</dbReference>
<dbReference type="PANTHER" id="PTHR36512">
    <property type="entry name" value="D-AMINOPEPTIDASE"/>
    <property type="match status" value="1"/>
</dbReference>
<sequence>MLEGFLIGHADDQKGGTGVTVLLAKQDAVGGVSVRGASPATRETDLLRSENTVERINAVVLSGGSAYGLEAACGVAEFLKEKGLGYDTGKLRVPIVCGASIYDLEYKSFCYPDKEMGKAACLAAAPLEDGGGMMGAGAGATVGKLLGMKCAAKSGIGIASIRRGKLEVAAVVVVNAFGNVYEPDSKHFVRGCKIGFKAIDIEDALAALERVSINYTNTTIGCILTNAKLSKADANRLADATHDAYSRCIRPVHTRYDGDAIFVMADGDVEANAVALHTLAVKAMSQAILNAVSL</sequence>
<dbReference type="InterPro" id="IPR005321">
    <property type="entry name" value="Peptidase_S58_DmpA"/>
</dbReference>
<evidence type="ECO:0000256" key="1">
    <source>
        <dbReference type="ARBA" id="ARBA00007068"/>
    </source>
</evidence>
<comment type="caution">
    <text evidence="2">The sequence shown here is derived from an EMBL/GenBank/DDBJ whole genome shotgun (WGS) entry which is preliminary data.</text>
</comment>
<dbReference type="AlphaFoldDB" id="A0A9D1NBR3"/>
<proteinExistence type="inferred from homology"/>
<reference evidence="2" key="1">
    <citation type="submission" date="2020-10" db="EMBL/GenBank/DDBJ databases">
        <authorList>
            <person name="Gilroy R."/>
        </authorList>
    </citation>
    <scope>NUCLEOTIDE SEQUENCE</scope>
    <source>
        <strain evidence="2">23406</strain>
    </source>
</reference>
<dbReference type="PANTHER" id="PTHR36512:SF3">
    <property type="entry name" value="BLR5678 PROTEIN"/>
    <property type="match status" value="1"/>
</dbReference>
<dbReference type="CDD" id="cd02252">
    <property type="entry name" value="nylC_like"/>
    <property type="match status" value="1"/>
</dbReference>
<dbReference type="InterPro" id="IPR016117">
    <property type="entry name" value="ArgJ-like_dom_sf"/>
</dbReference>